<keyword evidence="2" id="KW-1185">Reference proteome</keyword>
<dbReference type="Proteomes" id="UP000011723">
    <property type="component" value="Chromosome"/>
</dbReference>
<dbReference type="KEGG" id="chn:A605_02225"/>
<dbReference type="PATRIC" id="fig|1121362.3.peg.442"/>
<protein>
    <submittedName>
        <fullName evidence="1">Uncharacterized protein</fullName>
    </submittedName>
</protein>
<sequence>MSTSVFDLPAPRLLAARDQSERRRLEWFYTEVVVHLVTFPVDHALAIAEHHITHHGVPEAASLSEMRQVACTVNADTGEGWLARGFRLTEDAVPLRLPLPEIGGRMPVAALRNVYLRADVTTDLGETVTEYEAALAGELAARRRQVTSVTRESTEHYRRLTAELPLEHPELLGNLWRIGLVADLVDDDAPLEDLLVSAHNRRPFITPVSPGMTLDEAWYTLPLQRSLGDRAMTTICDTLIYALSRPVWRWTSPDHIHRIGGKHPWAHDCAAYVLCGRLGIAHRPTGHGRKWWGHYEDPASSFDPSPGGDRSLERLKLDWDVAFRRTGQAEVVLRGEAGVAAAGQGR</sequence>
<dbReference type="AlphaFoldDB" id="M1MUP1"/>
<gene>
    <name evidence="1" type="ORF">A605_02225</name>
</gene>
<reference evidence="1 2" key="1">
    <citation type="journal article" date="2012" name="Stand. Genomic Sci.">
        <title>Genome sequence of the halotolerant bacterium Corynebacterium halotolerans type strain YIM 70093(T) (= DSM 44683(T)).</title>
        <authorList>
            <person name="Ruckert C."/>
            <person name="Albersmeier A."/>
            <person name="Al-Dilaimi A."/>
            <person name="Niehaus K."/>
            <person name="Szczepanowski R."/>
            <person name="Kalinowski J."/>
        </authorList>
    </citation>
    <scope>NUCLEOTIDE SEQUENCE [LARGE SCALE GENOMIC DNA]</scope>
    <source>
        <strain evidence="1">YIM 70093</strain>
    </source>
</reference>
<evidence type="ECO:0000313" key="2">
    <source>
        <dbReference type="Proteomes" id="UP000011723"/>
    </source>
</evidence>
<dbReference type="EMBL" id="CP003697">
    <property type="protein sequence ID" value="AGF71459.1"/>
    <property type="molecule type" value="Genomic_DNA"/>
</dbReference>
<evidence type="ECO:0000313" key="1">
    <source>
        <dbReference type="EMBL" id="AGF71459.1"/>
    </source>
</evidence>
<dbReference type="HOGENOM" id="CLU_893456_0_0_11"/>
<accession>M1MUP1</accession>
<dbReference type="RefSeq" id="WP_015399882.1">
    <property type="nucleotide sequence ID" value="NC_020302.1"/>
</dbReference>
<name>M1MUP1_9CORY</name>
<organism evidence="1 2">
    <name type="scientific">Corynebacterium halotolerans YIM 70093 = DSM 44683</name>
    <dbReference type="NCBI Taxonomy" id="1121362"/>
    <lineage>
        <taxon>Bacteria</taxon>
        <taxon>Bacillati</taxon>
        <taxon>Actinomycetota</taxon>
        <taxon>Actinomycetes</taxon>
        <taxon>Mycobacteriales</taxon>
        <taxon>Corynebacteriaceae</taxon>
        <taxon>Corynebacterium</taxon>
    </lineage>
</organism>
<proteinExistence type="predicted"/>